<proteinExistence type="predicted"/>
<evidence type="ECO:0000313" key="2">
    <source>
        <dbReference type="EMBL" id="VCW83973.1"/>
    </source>
</evidence>
<organism evidence="2 3">
    <name type="scientific">Gulo gulo</name>
    <name type="common">Wolverine</name>
    <name type="synonym">Gluton</name>
    <dbReference type="NCBI Taxonomy" id="48420"/>
    <lineage>
        <taxon>Eukaryota</taxon>
        <taxon>Metazoa</taxon>
        <taxon>Chordata</taxon>
        <taxon>Craniata</taxon>
        <taxon>Vertebrata</taxon>
        <taxon>Euteleostomi</taxon>
        <taxon>Mammalia</taxon>
        <taxon>Eutheria</taxon>
        <taxon>Laurasiatheria</taxon>
        <taxon>Carnivora</taxon>
        <taxon>Caniformia</taxon>
        <taxon>Musteloidea</taxon>
        <taxon>Mustelidae</taxon>
        <taxon>Guloninae</taxon>
        <taxon>Gulo</taxon>
    </lineage>
</organism>
<sequence>KTEAVKWDSKNLLFYVLHDRGYSLDKLPASFLYGRGPRLDQVSTRLDREKPRSERGGGRHLTKSIQEEPLLLLSVDPFRRALHKVLGGRKRNEGAEKETSSQ</sequence>
<keyword evidence="3" id="KW-1185">Reference proteome</keyword>
<reference evidence="2 3" key="1">
    <citation type="submission" date="2018-10" db="EMBL/GenBank/DDBJ databases">
        <authorList>
            <person name="Ekblom R."/>
            <person name="Jareborg N."/>
        </authorList>
    </citation>
    <scope>NUCLEOTIDE SEQUENCE [LARGE SCALE GENOMIC DNA]</scope>
    <source>
        <tissue evidence="2">Muscle</tissue>
    </source>
</reference>
<accession>A0A9X9LRP8</accession>
<protein>
    <submittedName>
        <fullName evidence="2">Uncharacterized protein</fullName>
    </submittedName>
</protein>
<dbReference type="Proteomes" id="UP000269945">
    <property type="component" value="Unassembled WGS sequence"/>
</dbReference>
<feature type="compositionally biased region" description="Basic and acidic residues" evidence="1">
    <location>
        <begin position="45"/>
        <end position="57"/>
    </location>
</feature>
<dbReference type="AlphaFoldDB" id="A0A9X9LRP8"/>
<comment type="caution">
    <text evidence="2">The sequence shown here is derived from an EMBL/GenBank/DDBJ whole genome shotgun (WGS) entry which is preliminary data.</text>
</comment>
<evidence type="ECO:0000313" key="3">
    <source>
        <dbReference type="Proteomes" id="UP000269945"/>
    </source>
</evidence>
<name>A0A9X9LRP8_GULGU</name>
<gene>
    <name evidence="2" type="ORF">BN2614_LOCUS1</name>
</gene>
<evidence type="ECO:0000256" key="1">
    <source>
        <dbReference type="SAM" id="MobiDB-lite"/>
    </source>
</evidence>
<feature type="region of interest" description="Disordered" evidence="1">
    <location>
        <begin position="42"/>
        <end position="61"/>
    </location>
</feature>
<feature type="non-terminal residue" evidence="2">
    <location>
        <position position="1"/>
    </location>
</feature>
<dbReference type="EMBL" id="CYRY02013283">
    <property type="protein sequence ID" value="VCW83973.1"/>
    <property type="molecule type" value="Genomic_DNA"/>
</dbReference>